<dbReference type="SUPFAM" id="SSF55620">
    <property type="entry name" value="Tetrahydrobiopterin biosynthesis enzymes-like"/>
    <property type="match status" value="1"/>
</dbReference>
<dbReference type="GO" id="GO:0004150">
    <property type="term" value="F:dihydroneopterin aldolase activity"/>
    <property type="evidence" value="ECO:0007669"/>
    <property type="project" value="UniProtKB-EC"/>
</dbReference>
<dbReference type="InterPro" id="IPR006156">
    <property type="entry name" value="Dihydroneopterin_aldolase"/>
</dbReference>
<evidence type="ECO:0000313" key="9">
    <source>
        <dbReference type="EMBL" id="CUV66448.1"/>
    </source>
</evidence>
<dbReference type="PANTHER" id="PTHR42844">
    <property type="entry name" value="DIHYDRONEOPTERIN ALDOLASE 1-RELATED"/>
    <property type="match status" value="1"/>
</dbReference>
<dbReference type="NCBIfam" id="TIGR00526">
    <property type="entry name" value="folB_dom"/>
    <property type="match status" value="1"/>
</dbReference>
<evidence type="ECO:0000259" key="8">
    <source>
        <dbReference type="SMART" id="SM00905"/>
    </source>
</evidence>
<dbReference type="Pfam" id="PF02152">
    <property type="entry name" value="FolB"/>
    <property type="match status" value="1"/>
</dbReference>
<sequence length="108" mass="12798">MTVHIKELTIQTIIGILDFEREQEQNLIIDLEIDYDYVKNSFLNYADIVQEVTSHIKTKKYGLLEDAILELKDFLISKYPQIKTLYIKLTKPDIFENCHISLSKTWNF</sequence>
<evidence type="ECO:0000256" key="3">
    <source>
        <dbReference type="ARBA" id="ARBA00005708"/>
    </source>
</evidence>
<evidence type="ECO:0000256" key="6">
    <source>
        <dbReference type="ARBA" id="ARBA00023239"/>
    </source>
</evidence>
<keyword evidence="5" id="KW-0289">Folate biosynthesis</keyword>
<gene>
    <name evidence="9" type="primary">folB</name>
    <name evidence="9" type="ORF">BN3087_840005</name>
</gene>
<name>A0A0S4XQ77_9BACT</name>
<dbReference type="AlphaFoldDB" id="A0A0S4XQ77"/>
<evidence type="ECO:0000256" key="1">
    <source>
        <dbReference type="ARBA" id="ARBA00001353"/>
    </source>
</evidence>
<keyword evidence="6 9" id="KW-0456">Lyase</keyword>
<dbReference type="SMART" id="SM00905">
    <property type="entry name" value="FolB"/>
    <property type="match status" value="1"/>
</dbReference>
<protein>
    <recommendedName>
        <fullName evidence="4">dihydroneopterin aldolase</fullName>
        <ecNumber evidence="4">4.1.2.25</ecNumber>
    </recommendedName>
    <alternativeName>
        <fullName evidence="7">7,8-dihydroneopterin aldolase</fullName>
    </alternativeName>
</protein>
<comment type="similarity">
    <text evidence="3">Belongs to the DHNA family.</text>
</comment>
<accession>A0A0S4XQ77</accession>
<dbReference type="EC" id="4.1.2.25" evidence="4"/>
<dbReference type="GO" id="GO:0046656">
    <property type="term" value="P:folic acid biosynthetic process"/>
    <property type="evidence" value="ECO:0007669"/>
    <property type="project" value="UniProtKB-KW"/>
</dbReference>
<dbReference type="PANTHER" id="PTHR42844:SF1">
    <property type="entry name" value="DIHYDRONEOPTERIN ALDOLASE 1-RELATED"/>
    <property type="match status" value="1"/>
</dbReference>
<evidence type="ECO:0000256" key="7">
    <source>
        <dbReference type="ARBA" id="ARBA00032903"/>
    </source>
</evidence>
<dbReference type="InterPro" id="IPR043133">
    <property type="entry name" value="GTP-CH-I_C/QueF"/>
</dbReference>
<comment type="pathway">
    <text evidence="2">Cofactor biosynthesis; tetrahydrofolate biosynthesis; 2-amino-4-hydroxy-6-hydroxymethyl-7,8-dihydropteridine diphosphate from 7,8-dihydroneopterin triphosphate: step 3/4.</text>
</comment>
<dbReference type="InterPro" id="IPR006157">
    <property type="entry name" value="FolB_dom"/>
</dbReference>
<evidence type="ECO:0000256" key="2">
    <source>
        <dbReference type="ARBA" id="ARBA00005013"/>
    </source>
</evidence>
<organism evidence="9">
    <name type="scientific">Sulfurovum sp. enrichment culture clone C5</name>
    <dbReference type="NCBI Taxonomy" id="497650"/>
    <lineage>
        <taxon>Bacteria</taxon>
        <taxon>Pseudomonadati</taxon>
        <taxon>Campylobacterota</taxon>
        <taxon>Epsilonproteobacteria</taxon>
        <taxon>Campylobacterales</taxon>
        <taxon>Sulfurovaceae</taxon>
        <taxon>Sulfurovum</taxon>
        <taxon>environmental samples</taxon>
    </lineage>
</organism>
<comment type="catalytic activity">
    <reaction evidence="1">
        <text>7,8-dihydroneopterin = 6-hydroxymethyl-7,8-dihydropterin + glycolaldehyde</text>
        <dbReference type="Rhea" id="RHEA:10540"/>
        <dbReference type="ChEBI" id="CHEBI:17001"/>
        <dbReference type="ChEBI" id="CHEBI:17071"/>
        <dbReference type="ChEBI" id="CHEBI:44841"/>
        <dbReference type="EC" id="4.1.2.25"/>
    </reaction>
</comment>
<dbReference type="GO" id="GO:0005737">
    <property type="term" value="C:cytoplasm"/>
    <property type="evidence" value="ECO:0007669"/>
    <property type="project" value="TreeGrafter"/>
</dbReference>
<dbReference type="Gene3D" id="3.30.1130.10">
    <property type="match status" value="1"/>
</dbReference>
<feature type="domain" description="Dihydroneopterin aldolase/epimerase" evidence="8">
    <location>
        <begin position="3"/>
        <end position="106"/>
    </location>
</feature>
<dbReference type="EMBL" id="FAXN01000089">
    <property type="protein sequence ID" value="CUV66448.1"/>
    <property type="molecule type" value="Genomic_DNA"/>
</dbReference>
<evidence type="ECO:0000256" key="5">
    <source>
        <dbReference type="ARBA" id="ARBA00022909"/>
    </source>
</evidence>
<evidence type="ECO:0000256" key="4">
    <source>
        <dbReference type="ARBA" id="ARBA00013043"/>
    </source>
</evidence>
<proteinExistence type="inferred from homology"/>
<reference evidence="9" key="1">
    <citation type="submission" date="2015-11" db="EMBL/GenBank/DDBJ databases">
        <authorList>
            <person name="Zhang Y."/>
            <person name="Guo Z."/>
        </authorList>
    </citation>
    <scope>NUCLEOTIDE SEQUENCE</scope>
    <source>
        <strain evidence="9">BN30871</strain>
    </source>
</reference>